<name>A0ABV8TK70_9ACTN</name>
<dbReference type="InterPro" id="IPR005149">
    <property type="entry name" value="Tscrpt_reg_PadR_N"/>
</dbReference>
<keyword evidence="4" id="KW-1185">Reference proteome</keyword>
<dbReference type="RefSeq" id="WP_353790709.1">
    <property type="nucleotide sequence ID" value="NZ_JBHSDP010000024.1"/>
</dbReference>
<reference evidence="4" key="1">
    <citation type="journal article" date="2019" name="Int. J. Syst. Evol. Microbiol.">
        <title>The Global Catalogue of Microorganisms (GCM) 10K type strain sequencing project: providing services to taxonomists for standard genome sequencing and annotation.</title>
        <authorList>
            <consortium name="The Broad Institute Genomics Platform"/>
            <consortium name="The Broad Institute Genome Sequencing Center for Infectious Disease"/>
            <person name="Wu L."/>
            <person name="Ma J."/>
        </authorList>
    </citation>
    <scope>NUCLEOTIDE SEQUENCE [LARGE SCALE GENOMIC DNA]</scope>
    <source>
        <strain evidence="4">PCU 347</strain>
    </source>
</reference>
<dbReference type="SUPFAM" id="SSF46785">
    <property type="entry name" value="Winged helix' DNA-binding domain"/>
    <property type="match status" value="1"/>
</dbReference>
<dbReference type="InterPro" id="IPR036388">
    <property type="entry name" value="WH-like_DNA-bd_sf"/>
</dbReference>
<sequence length="116" mass="12724">MQEPTFLLLTALADRPRHGYALGDEVAAISDGRVRLGAGSLYGTLDRLLAEGLIRVEREETVDGRPRRVFTLTPDGEQSLRTEADRLRSALREADRRLAAPRTRSAGGSARPRSTP</sequence>
<dbReference type="InterPro" id="IPR052509">
    <property type="entry name" value="Metal_resp_DNA-bind_regulator"/>
</dbReference>
<dbReference type="InterPro" id="IPR036390">
    <property type="entry name" value="WH_DNA-bd_sf"/>
</dbReference>
<dbReference type="PANTHER" id="PTHR33169:SF13">
    <property type="entry name" value="PADR-FAMILY TRANSCRIPTIONAL REGULATOR"/>
    <property type="match status" value="1"/>
</dbReference>
<gene>
    <name evidence="3" type="ORF">ACFPC0_24840</name>
</gene>
<evidence type="ECO:0000259" key="2">
    <source>
        <dbReference type="Pfam" id="PF03551"/>
    </source>
</evidence>
<feature type="region of interest" description="Disordered" evidence="1">
    <location>
        <begin position="93"/>
        <end position="116"/>
    </location>
</feature>
<evidence type="ECO:0000313" key="3">
    <source>
        <dbReference type="EMBL" id="MFC4330953.1"/>
    </source>
</evidence>
<evidence type="ECO:0000313" key="4">
    <source>
        <dbReference type="Proteomes" id="UP001595824"/>
    </source>
</evidence>
<evidence type="ECO:0000256" key="1">
    <source>
        <dbReference type="SAM" id="MobiDB-lite"/>
    </source>
</evidence>
<comment type="caution">
    <text evidence="3">The sequence shown here is derived from an EMBL/GenBank/DDBJ whole genome shotgun (WGS) entry which is preliminary data.</text>
</comment>
<feature type="domain" description="Transcription regulator PadR N-terminal" evidence="2">
    <location>
        <begin position="8"/>
        <end position="81"/>
    </location>
</feature>
<dbReference type="Proteomes" id="UP001595824">
    <property type="component" value="Unassembled WGS sequence"/>
</dbReference>
<dbReference type="EMBL" id="JBHSDP010000024">
    <property type="protein sequence ID" value="MFC4330953.1"/>
    <property type="molecule type" value="Genomic_DNA"/>
</dbReference>
<dbReference type="Gene3D" id="1.10.10.10">
    <property type="entry name" value="Winged helix-like DNA-binding domain superfamily/Winged helix DNA-binding domain"/>
    <property type="match status" value="1"/>
</dbReference>
<protein>
    <submittedName>
        <fullName evidence="3">PadR family transcriptional regulator</fullName>
    </submittedName>
</protein>
<dbReference type="PANTHER" id="PTHR33169">
    <property type="entry name" value="PADR-FAMILY TRANSCRIPTIONAL REGULATOR"/>
    <property type="match status" value="1"/>
</dbReference>
<dbReference type="Pfam" id="PF03551">
    <property type="entry name" value="PadR"/>
    <property type="match status" value="1"/>
</dbReference>
<accession>A0ABV8TK70</accession>
<proteinExistence type="predicted"/>
<organism evidence="3 4">
    <name type="scientific">Streptomyces andamanensis</name>
    <dbReference type="NCBI Taxonomy" id="1565035"/>
    <lineage>
        <taxon>Bacteria</taxon>
        <taxon>Bacillati</taxon>
        <taxon>Actinomycetota</taxon>
        <taxon>Actinomycetes</taxon>
        <taxon>Kitasatosporales</taxon>
        <taxon>Streptomycetaceae</taxon>
        <taxon>Streptomyces</taxon>
    </lineage>
</organism>